<dbReference type="OrthoDB" id="2384430at2759"/>
<dbReference type="PANTHER" id="PTHR11102:SF160">
    <property type="entry name" value="ERAD-ASSOCIATED E3 UBIQUITIN-PROTEIN LIGASE COMPONENT HRD3"/>
    <property type="match status" value="1"/>
</dbReference>
<protein>
    <submittedName>
        <fullName evidence="2">HCP-like protein</fullName>
    </submittedName>
</protein>
<dbReference type="InterPro" id="IPR050767">
    <property type="entry name" value="Sel1_AlgK"/>
</dbReference>
<evidence type="ECO:0000256" key="1">
    <source>
        <dbReference type="ARBA" id="ARBA00038101"/>
    </source>
</evidence>
<dbReference type="EMBL" id="KV442038">
    <property type="protein sequence ID" value="OAQ29893.1"/>
    <property type="molecule type" value="Genomic_DNA"/>
</dbReference>
<dbReference type="AlphaFoldDB" id="A0A197JY68"/>
<dbReference type="Proteomes" id="UP000078512">
    <property type="component" value="Unassembled WGS sequence"/>
</dbReference>
<comment type="similarity">
    <text evidence="1">Belongs to the sel-1 family.</text>
</comment>
<gene>
    <name evidence="2" type="ORF">K457DRAFT_1875467</name>
</gene>
<dbReference type="PANTHER" id="PTHR11102">
    <property type="entry name" value="SEL-1-LIKE PROTEIN"/>
    <property type="match status" value="1"/>
</dbReference>
<name>A0A197JY68_9FUNG</name>
<dbReference type="STRING" id="1314771.A0A197JY68"/>
<dbReference type="Pfam" id="PF08238">
    <property type="entry name" value="Sel1"/>
    <property type="match status" value="4"/>
</dbReference>
<dbReference type="InterPro" id="IPR006597">
    <property type="entry name" value="Sel1-like"/>
</dbReference>
<sequence>MHRFTPTRSATAFPHGKLPTVKKKELLGSSSYTAQYESFNHFVPSPIVPFNQNDIIFHHHSAVNPSLLIVRVLAFFSTQQLRNEHTIPEVDSQTLQAAFEDALHMRYNSRVVPFLKGADLNPLLPYRIAAIPDVVLDIVVRSNHVCTEPALPLEKESETPPMSRQEQTAKTDISTINTTSTTRRNPVYGLENAAMENYSHIQRPPTVSPSARAPQSLSTTATLTSDNASQFQLVGNNHTLRAPQEISVTAGTGNLTHIMFGAVQGDAKSQVALRDMYREGRQVQQDYKAAMDWYSKAADEGSGAPQDFSQGLEWFSKAANQLDTNALYMIGALLEQGKYYLKAALKGHAPSQYKVGCSYSIGDCVPVDYLKAMEWLLKAANQGYADALDFIGVLLENGLGVLEDINNTIGWYEKAAGQGHAKAKEHLDRLKLKVYKIE</sequence>
<reference evidence="2 3" key="1">
    <citation type="submission" date="2016-05" db="EMBL/GenBank/DDBJ databases">
        <title>Genome sequencing reveals origins of a unique bacterial endosymbiosis in the earliest lineages of terrestrial Fungi.</title>
        <authorList>
            <consortium name="DOE Joint Genome Institute"/>
            <person name="Uehling J."/>
            <person name="Gryganskyi A."/>
            <person name="Hameed K."/>
            <person name="Tschaplinski T."/>
            <person name="Misztal P."/>
            <person name="Wu S."/>
            <person name="Desiro A."/>
            <person name="Vande Pol N."/>
            <person name="Du Z.-Y."/>
            <person name="Zienkiewicz A."/>
            <person name="Zienkiewicz K."/>
            <person name="Morin E."/>
            <person name="Tisserant E."/>
            <person name="Splivallo R."/>
            <person name="Hainaut M."/>
            <person name="Henrissat B."/>
            <person name="Ohm R."/>
            <person name="Kuo A."/>
            <person name="Yan J."/>
            <person name="Lipzen A."/>
            <person name="Nolan M."/>
            <person name="Labutti K."/>
            <person name="Barry K."/>
            <person name="Goldstein A."/>
            <person name="Labbe J."/>
            <person name="Schadt C."/>
            <person name="Tuskan G."/>
            <person name="Grigoriev I."/>
            <person name="Martin F."/>
            <person name="Vilgalys R."/>
            <person name="Bonito G."/>
        </authorList>
    </citation>
    <scope>NUCLEOTIDE SEQUENCE [LARGE SCALE GENOMIC DNA]</scope>
    <source>
        <strain evidence="2 3">AG-77</strain>
    </source>
</reference>
<keyword evidence="3" id="KW-1185">Reference proteome</keyword>
<proteinExistence type="inferred from homology"/>
<evidence type="ECO:0000313" key="3">
    <source>
        <dbReference type="Proteomes" id="UP000078512"/>
    </source>
</evidence>
<evidence type="ECO:0000313" key="2">
    <source>
        <dbReference type="EMBL" id="OAQ29893.1"/>
    </source>
</evidence>
<dbReference type="SUPFAM" id="SSF81901">
    <property type="entry name" value="HCP-like"/>
    <property type="match status" value="1"/>
</dbReference>
<dbReference type="InterPro" id="IPR011990">
    <property type="entry name" value="TPR-like_helical_dom_sf"/>
</dbReference>
<organism evidence="2 3">
    <name type="scientific">Linnemannia elongata AG-77</name>
    <dbReference type="NCBI Taxonomy" id="1314771"/>
    <lineage>
        <taxon>Eukaryota</taxon>
        <taxon>Fungi</taxon>
        <taxon>Fungi incertae sedis</taxon>
        <taxon>Mucoromycota</taxon>
        <taxon>Mortierellomycotina</taxon>
        <taxon>Mortierellomycetes</taxon>
        <taxon>Mortierellales</taxon>
        <taxon>Mortierellaceae</taxon>
        <taxon>Linnemannia</taxon>
    </lineage>
</organism>
<dbReference type="Gene3D" id="1.25.40.10">
    <property type="entry name" value="Tetratricopeptide repeat domain"/>
    <property type="match status" value="2"/>
</dbReference>
<accession>A0A197JY68</accession>
<dbReference type="SMART" id="SM00671">
    <property type="entry name" value="SEL1"/>
    <property type="match status" value="4"/>
</dbReference>